<keyword evidence="5" id="KW-1185">Reference proteome</keyword>
<dbReference type="SUPFAM" id="SSF53474">
    <property type="entry name" value="alpha/beta-Hydrolases"/>
    <property type="match status" value="1"/>
</dbReference>
<dbReference type="Pfam" id="PF00930">
    <property type="entry name" value="DPPIV_N"/>
    <property type="match status" value="1"/>
</dbReference>
<evidence type="ECO:0000259" key="2">
    <source>
        <dbReference type="Pfam" id="PF00326"/>
    </source>
</evidence>
<feature type="domain" description="Dipeptidylpeptidase IV N-terminal" evidence="3">
    <location>
        <begin position="165"/>
        <end position="455"/>
    </location>
</feature>
<accession>A0A6I6JSJ1</accession>
<dbReference type="GO" id="GO:0008236">
    <property type="term" value="F:serine-type peptidase activity"/>
    <property type="evidence" value="ECO:0007669"/>
    <property type="project" value="InterPro"/>
</dbReference>
<dbReference type="EMBL" id="CP046401">
    <property type="protein sequence ID" value="QGY43122.1"/>
    <property type="molecule type" value="Genomic_DNA"/>
</dbReference>
<evidence type="ECO:0000313" key="5">
    <source>
        <dbReference type="Proteomes" id="UP000428260"/>
    </source>
</evidence>
<evidence type="ECO:0000313" key="4">
    <source>
        <dbReference type="EMBL" id="QGY43122.1"/>
    </source>
</evidence>
<dbReference type="PANTHER" id="PTHR11731:SF118">
    <property type="entry name" value="BLR1971 PROTEIN"/>
    <property type="match status" value="1"/>
</dbReference>
<feature type="chain" id="PRO_5026305086" evidence="1">
    <location>
        <begin position="23"/>
        <end position="760"/>
    </location>
</feature>
<dbReference type="RefSeq" id="WP_158863938.1">
    <property type="nucleotide sequence ID" value="NZ_CP046401.1"/>
</dbReference>
<dbReference type="KEGG" id="mcos:GM418_05450"/>
<evidence type="ECO:0000256" key="1">
    <source>
        <dbReference type="SAM" id="SignalP"/>
    </source>
</evidence>
<sequence>MKYFTKIIPVLLYLTFFSAAKAQNIAEKYDHYNAFKELTKNKVLHGYFEPHWFENSTSFWYSIQTEDGEKYYTVLAERKKKTELLDVNKLISELSIISKKSITREEITDIHPSDNLKEFTFVYDQNVWTGLLPSYKLSIKEPYKKPTRPEWSMRRRDLSGNNPVESPDGKWTAFVQDYNVWVQNKETGETTQLSYDGGIGLYYSSFIQWSPDSKKIVSSLYQPAEKHMVNYIESSPEDQIQPKYSSIEYYKPGDALPQSYPCVFDVTRKMMVASCKEMIPNQYNIGRPQWRNNSESLTFEYNKRGHQVYQIIEMNAETGNCRALINETQPTFIDYSSKKYRYDVNDGKEIIWASERDGWNHLYLYDGETGKVKNQITKGEWVVRRVEYVDTLKQKIVFAASGKEGGDPYFLYYYSINFDGSGQKLLTPENGNHRVSFSPNYKFMVDSWSKVDVPPTTILRSAETGGEIMPLEKANISQLLATGWKKPEVFSTKGRDGKTDIWGVFLKPSDFDPSKKYPVIEYIYAGPHGSFVPKDFSAYYNRCRQSLAELGFIVVMIDGMGTSNRSKAFHDVCWKNIKDAGFPDRILWIKDAAKEYPFMGISKVGIYGKSAGGQNSTAAVLFHPEFYKVAVSVCGCHDNRMDKIWWNEQWMGWPVGPEYSASSNVDNAYRLQGDLMLMVGEMDKNVDPASTYQVCNALIKANKDFDFLVLPGKGHEWGGEYGERRICNYFVNHVMNVEPPRMNSSDFGKRLIKTDIDIDR</sequence>
<evidence type="ECO:0000259" key="3">
    <source>
        <dbReference type="Pfam" id="PF00930"/>
    </source>
</evidence>
<dbReference type="InterPro" id="IPR002469">
    <property type="entry name" value="Peptidase_S9B_N"/>
</dbReference>
<dbReference type="SUPFAM" id="SSF82171">
    <property type="entry name" value="DPP6 N-terminal domain-like"/>
    <property type="match status" value="1"/>
</dbReference>
<gene>
    <name evidence="4" type="ORF">GM418_05450</name>
</gene>
<organism evidence="4 5">
    <name type="scientific">Maribellus comscasis</name>
    <dbReference type="NCBI Taxonomy" id="2681766"/>
    <lineage>
        <taxon>Bacteria</taxon>
        <taxon>Pseudomonadati</taxon>
        <taxon>Bacteroidota</taxon>
        <taxon>Bacteroidia</taxon>
        <taxon>Marinilabiliales</taxon>
        <taxon>Prolixibacteraceae</taxon>
        <taxon>Maribellus</taxon>
    </lineage>
</organism>
<proteinExistence type="predicted"/>
<reference evidence="4 5" key="1">
    <citation type="submission" date="2019-11" db="EMBL/GenBank/DDBJ databases">
        <authorList>
            <person name="Zheng R.K."/>
            <person name="Sun C.M."/>
        </authorList>
    </citation>
    <scope>NUCLEOTIDE SEQUENCE [LARGE SCALE GENOMIC DNA]</scope>
    <source>
        <strain evidence="4 5">WC007</strain>
    </source>
</reference>
<dbReference type="InterPro" id="IPR050278">
    <property type="entry name" value="Serine_Prot_S9B/DPPIV"/>
</dbReference>
<dbReference type="AlphaFoldDB" id="A0A6I6JSJ1"/>
<dbReference type="InterPro" id="IPR001375">
    <property type="entry name" value="Peptidase_S9_cat"/>
</dbReference>
<feature type="domain" description="Peptidase S9 prolyl oligopeptidase catalytic" evidence="2">
    <location>
        <begin position="545"/>
        <end position="719"/>
    </location>
</feature>
<dbReference type="PANTHER" id="PTHR11731">
    <property type="entry name" value="PROTEASE FAMILY S9B,C DIPEPTIDYL-PEPTIDASE IV-RELATED"/>
    <property type="match status" value="1"/>
</dbReference>
<feature type="signal peptide" evidence="1">
    <location>
        <begin position="1"/>
        <end position="22"/>
    </location>
</feature>
<name>A0A6I6JSJ1_9BACT</name>
<dbReference type="Gene3D" id="2.140.10.30">
    <property type="entry name" value="Dipeptidylpeptidase IV, N-terminal domain"/>
    <property type="match status" value="1"/>
</dbReference>
<protein>
    <submittedName>
        <fullName evidence="4">Prolyl oligopeptidase family serine peptidase</fullName>
    </submittedName>
</protein>
<dbReference type="Proteomes" id="UP000428260">
    <property type="component" value="Chromosome"/>
</dbReference>
<dbReference type="Pfam" id="PF00326">
    <property type="entry name" value="Peptidase_S9"/>
    <property type="match status" value="1"/>
</dbReference>
<dbReference type="InterPro" id="IPR029058">
    <property type="entry name" value="AB_hydrolase_fold"/>
</dbReference>
<dbReference type="GO" id="GO:0006508">
    <property type="term" value="P:proteolysis"/>
    <property type="evidence" value="ECO:0007669"/>
    <property type="project" value="InterPro"/>
</dbReference>
<keyword evidence="1" id="KW-0732">Signal</keyword>
<dbReference type="Gene3D" id="3.40.50.1820">
    <property type="entry name" value="alpha/beta hydrolase"/>
    <property type="match status" value="1"/>
</dbReference>